<reference evidence="2 3" key="1">
    <citation type="journal article" date="2009" name="Stand. Genomic Sci.">
        <title>Complete genome sequence of Sanguibacter keddieii type strain (ST-74).</title>
        <authorList>
            <person name="Ivanova N."/>
            <person name="Sikorski J."/>
            <person name="Sims D."/>
            <person name="Brettin T."/>
            <person name="Detter J.C."/>
            <person name="Han C."/>
            <person name="Lapidus A."/>
            <person name="Copeland A."/>
            <person name="Glavina Del Rio T."/>
            <person name="Nolan M."/>
            <person name="Chen F."/>
            <person name="Lucas S."/>
            <person name="Tice H."/>
            <person name="Cheng J.F."/>
            <person name="Bruce D."/>
            <person name="Goodwin L."/>
            <person name="Pitluck S."/>
            <person name="Pati A."/>
            <person name="Mavromatis K."/>
            <person name="Chen A."/>
            <person name="Palaniappan K."/>
            <person name="D'haeseleer P."/>
            <person name="Chain P."/>
            <person name="Bristow J."/>
            <person name="Eisen J.A."/>
            <person name="Markowitz V."/>
            <person name="Hugenholtz P."/>
            <person name="Goker M."/>
            <person name="Pukall R."/>
            <person name="Klenk H.P."/>
            <person name="Kyrpides N.C."/>
        </authorList>
    </citation>
    <scope>NUCLEOTIDE SEQUENCE [LARGE SCALE GENOMIC DNA]</scope>
    <source>
        <strain evidence="3">ATCC 51767 / DSM 10542 / NCFB 3025 / ST-74</strain>
    </source>
</reference>
<accession>D1BH37</accession>
<keyword evidence="3" id="KW-1185">Reference proteome</keyword>
<dbReference type="HOGENOM" id="CLU_2318486_0_0_11"/>
<gene>
    <name evidence="2" type="ordered locus">Sked_18310</name>
</gene>
<dbReference type="Proteomes" id="UP000000322">
    <property type="component" value="Chromosome"/>
</dbReference>
<protein>
    <submittedName>
        <fullName evidence="2">Uncharacterized protein</fullName>
    </submittedName>
</protein>
<dbReference type="KEGG" id="ske:Sked_18310"/>
<name>D1BH37_SANKS</name>
<proteinExistence type="predicted"/>
<evidence type="ECO:0000313" key="2">
    <source>
        <dbReference type="EMBL" id="ACZ21757.1"/>
    </source>
</evidence>
<dbReference type="RefSeq" id="WP_012866826.1">
    <property type="nucleotide sequence ID" value="NC_013521.1"/>
</dbReference>
<dbReference type="EMBL" id="CP001819">
    <property type="protein sequence ID" value="ACZ21757.1"/>
    <property type="molecule type" value="Genomic_DNA"/>
</dbReference>
<evidence type="ECO:0000256" key="1">
    <source>
        <dbReference type="SAM" id="MobiDB-lite"/>
    </source>
</evidence>
<dbReference type="STRING" id="446469.Sked_18310"/>
<sequence>MSTTPGPDPVDLVDGDALHGSPVHSDPVHREPEVGEPEVTEPAADERVDGLDDTGEARAHAAAEALRAEHPEFDEVPLLEDDETVPPRPEEDVADADRV</sequence>
<feature type="region of interest" description="Disordered" evidence="1">
    <location>
        <begin position="1"/>
        <end position="99"/>
    </location>
</feature>
<feature type="compositionally biased region" description="Acidic residues" evidence="1">
    <location>
        <begin position="74"/>
        <end position="84"/>
    </location>
</feature>
<feature type="compositionally biased region" description="Basic and acidic residues" evidence="1">
    <location>
        <begin position="88"/>
        <end position="99"/>
    </location>
</feature>
<evidence type="ECO:0000313" key="3">
    <source>
        <dbReference type="Proteomes" id="UP000000322"/>
    </source>
</evidence>
<organism evidence="2 3">
    <name type="scientific">Sanguibacter keddieii (strain ATCC 51767 / DSM 10542 / NCFB 3025 / ST-74)</name>
    <dbReference type="NCBI Taxonomy" id="446469"/>
    <lineage>
        <taxon>Bacteria</taxon>
        <taxon>Bacillati</taxon>
        <taxon>Actinomycetota</taxon>
        <taxon>Actinomycetes</taxon>
        <taxon>Micrococcales</taxon>
        <taxon>Sanguibacteraceae</taxon>
        <taxon>Sanguibacter</taxon>
    </lineage>
</organism>
<dbReference type="AlphaFoldDB" id="D1BH37"/>
<feature type="compositionally biased region" description="Basic and acidic residues" evidence="1">
    <location>
        <begin position="44"/>
        <end position="73"/>
    </location>
</feature>